<evidence type="ECO:0000259" key="7">
    <source>
        <dbReference type="Pfam" id="PF01370"/>
    </source>
</evidence>
<dbReference type="GO" id="GO:0006012">
    <property type="term" value="P:galactose metabolic process"/>
    <property type="evidence" value="ECO:0007669"/>
    <property type="project" value="UniProtKB-KW"/>
</dbReference>
<evidence type="ECO:0000256" key="6">
    <source>
        <dbReference type="ARBA" id="ARBA00033067"/>
    </source>
</evidence>
<evidence type="ECO:0000256" key="4">
    <source>
        <dbReference type="ARBA" id="ARBA00023144"/>
    </source>
</evidence>
<dbReference type="InterPro" id="IPR001509">
    <property type="entry name" value="Epimerase_deHydtase"/>
</dbReference>
<dbReference type="PANTHER" id="PTHR43725:SF53">
    <property type="entry name" value="UDP-ARABINOSE 4-EPIMERASE 1"/>
    <property type="match status" value="1"/>
</dbReference>
<protein>
    <recommendedName>
        <fullName evidence="3">UDP-glucose 4-epimerase</fullName>
    </recommendedName>
    <alternativeName>
        <fullName evidence="6">Galactowaldenase</fullName>
    </alternativeName>
    <alternativeName>
        <fullName evidence="5">UDP-galactose 4-epimerase</fullName>
    </alternativeName>
</protein>
<keyword evidence="9" id="KW-1185">Reference proteome</keyword>
<evidence type="ECO:0000313" key="8">
    <source>
        <dbReference type="EMBL" id="BBI34038.1"/>
    </source>
</evidence>
<name>A0A3T1D7J2_9BACL</name>
<organism evidence="8 9">
    <name type="scientific">Cohnella abietis</name>
    <dbReference type="NCBI Taxonomy" id="2507935"/>
    <lineage>
        <taxon>Bacteria</taxon>
        <taxon>Bacillati</taxon>
        <taxon>Bacillota</taxon>
        <taxon>Bacilli</taxon>
        <taxon>Bacillales</taxon>
        <taxon>Paenibacillaceae</taxon>
        <taxon>Cohnella</taxon>
    </lineage>
</organism>
<keyword evidence="4" id="KW-0119">Carbohydrate metabolism</keyword>
<evidence type="ECO:0000256" key="2">
    <source>
        <dbReference type="ARBA" id="ARBA00007637"/>
    </source>
</evidence>
<proteinExistence type="inferred from homology"/>
<evidence type="ECO:0000256" key="5">
    <source>
        <dbReference type="ARBA" id="ARBA00031367"/>
    </source>
</evidence>
<keyword evidence="4" id="KW-0299">Galactose metabolism</keyword>
<dbReference type="InterPro" id="IPR036291">
    <property type="entry name" value="NAD(P)-bd_dom_sf"/>
</dbReference>
<evidence type="ECO:0000313" key="9">
    <source>
        <dbReference type="Proteomes" id="UP000289856"/>
    </source>
</evidence>
<dbReference type="PANTHER" id="PTHR43725">
    <property type="entry name" value="UDP-GLUCOSE 4-EPIMERASE"/>
    <property type="match status" value="1"/>
</dbReference>
<dbReference type="Proteomes" id="UP000289856">
    <property type="component" value="Chromosome"/>
</dbReference>
<dbReference type="SUPFAM" id="SSF51735">
    <property type="entry name" value="NAD(P)-binding Rossmann-fold domains"/>
    <property type="match status" value="1"/>
</dbReference>
<dbReference type="AlphaFoldDB" id="A0A3T1D7J2"/>
<gene>
    <name evidence="8" type="ORF">KCTCHS21_34370</name>
</gene>
<dbReference type="OrthoDB" id="9771073at2"/>
<evidence type="ECO:0000256" key="1">
    <source>
        <dbReference type="ARBA" id="ARBA00004947"/>
    </source>
</evidence>
<sequence>MVPILAGKEVLLIPTTRFNETVVVTGVSSFIGMHLACFLTDYFQRVVGTCGRELNQYDQLRTERLNQAIRRGVKLTSLDLTHPVEIDQFISAERPNIWIQHAGHAKDYTSPDYDMNLGHQVNVAPLGFIYSKLREVGCRGIIITGSCMEYSDTTDACREDDACLPSTAYGLSKLTETIRSCQLSMQYQIKSRIVRVFIPYGKWDASGKLINEVVSSLLQNKPIELSSCIQKRDFIHIDDLVRGYLACIEDLNRNSLYEIYNLCSGEATTVKEMLLNIAQVLEADPSLLQFGKRALRTGESLACYGSNIKASTYLNWKPQTRKEALRHFLKDS</sequence>
<dbReference type="Pfam" id="PF01370">
    <property type="entry name" value="Epimerase"/>
    <property type="match status" value="1"/>
</dbReference>
<evidence type="ECO:0000256" key="3">
    <source>
        <dbReference type="ARBA" id="ARBA00018569"/>
    </source>
</evidence>
<comment type="similarity">
    <text evidence="2">Belongs to the NAD(P)-dependent epimerase/dehydratase family.</text>
</comment>
<dbReference type="Gene3D" id="3.40.50.720">
    <property type="entry name" value="NAD(P)-binding Rossmann-like Domain"/>
    <property type="match status" value="1"/>
</dbReference>
<feature type="domain" description="NAD-dependent epimerase/dehydratase" evidence="7">
    <location>
        <begin position="22"/>
        <end position="263"/>
    </location>
</feature>
<reference evidence="8 9" key="1">
    <citation type="submission" date="2019-01" db="EMBL/GenBank/DDBJ databases">
        <title>Complete genome sequence of Cohnella hallensis HS21 isolated from Korean fir (Abies koreana) rhizospheric soil.</title>
        <authorList>
            <person name="Jiang L."/>
            <person name="Kang S.W."/>
            <person name="Kim S."/>
            <person name="Jung J."/>
            <person name="Kim C.Y."/>
            <person name="Kim D.H."/>
            <person name="Kim S.W."/>
            <person name="Lee J."/>
        </authorList>
    </citation>
    <scope>NUCLEOTIDE SEQUENCE [LARGE SCALE GENOMIC DNA]</scope>
    <source>
        <strain evidence="8 9">HS21</strain>
    </source>
</reference>
<comment type="pathway">
    <text evidence="1">Carbohydrate metabolism; galactose metabolism.</text>
</comment>
<dbReference type="Gene3D" id="3.90.25.10">
    <property type="entry name" value="UDP-galactose 4-epimerase, domain 1"/>
    <property type="match status" value="1"/>
</dbReference>
<dbReference type="KEGG" id="cohn:KCTCHS21_34370"/>
<dbReference type="RefSeq" id="WP_130610721.1">
    <property type="nucleotide sequence ID" value="NZ_AP019400.1"/>
</dbReference>
<dbReference type="EMBL" id="AP019400">
    <property type="protein sequence ID" value="BBI34038.1"/>
    <property type="molecule type" value="Genomic_DNA"/>
</dbReference>
<accession>A0A3T1D7J2</accession>